<dbReference type="AlphaFoldDB" id="A0A6H0A293"/>
<geneLocation type="plasmid" evidence="3">
    <name>pT16RC-1</name>
</geneLocation>
<dbReference type="InterPro" id="IPR027417">
    <property type="entry name" value="P-loop_NTPase"/>
</dbReference>
<organism evidence="3">
    <name type="scientific">Escherichia coli</name>
    <dbReference type="NCBI Taxonomy" id="562"/>
    <lineage>
        <taxon>Bacteria</taxon>
        <taxon>Pseudomonadati</taxon>
        <taxon>Pseudomonadota</taxon>
        <taxon>Gammaproteobacteria</taxon>
        <taxon>Enterobacterales</taxon>
        <taxon>Enterobacteriaceae</taxon>
        <taxon>Escherichia</taxon>
    </lineage>
</organism>
<name>A0A6H0A293_ECOLX</name>
<gene>
    <name evidence="3" type="ORF">pT16RC-1_00101</name>
</gene>
<sequence>MVESVPEYSVIWRMMMSDNYLQLRKILFHGQTKESVLSFSSGINVICGASDTGKSFLAETLDFMLGGTELREITELAAYAEITLDFVTSDGRSWRLQRAVTGGNFKLTDLDEPDSEPIVLKQKYVRGKTDNISSFLLEQIGLPNKEILKSSTKATTQGLSFRNLARLALVQEDEIQHKGSPFWSGQFTTKTAELATVKLLLTGVDDSAVVAVSGDGVSNTSQIMLIDELIAELSIEIKDMGEERDDLASQLTRLEQSIESQRESLTAAQQQLEQLLQQRGLAFDERNKIQGRLDEISELLARFTLLNEHYVIDINRLKSIQECGLLFMHIDVIPCPHCGASPAHQHLEQICDGDVDSIITSATAEMQKTERLLAELNCTVRDLVSEKQRLEKQYIVHEEDYLRLDKAIRETIAPEVDSFRHSYAELIDERASVQQSIDLFSRLDRLESRKVALQSDTPVKKEKSAVQNGIPESVAHSLSLKISSILKDWHFPGACQVFFDKDTSDFVIDGKPRGSRGKGLRAITHAAVSVGLLEFCQENGLSHPGFLVLDSPLLAYYKPEGEDDVALQGTDLKEKFYDYLVKHHNEDSQILIIENPHPPQSMNKQITMTVFTGNPRVGRFGLL</sequence>
<protein>
    <submittedName>
        <fullName evidence="3">ATPase involved in DNA repair</fullName>
    </submittedName>
</protein>
<evidence type="ECO:0000313" key="3">
    <source>
        <dbReference type="EMBL" id="QIS33597.1"/>
    </source>
</evidence>
<keyword evidence="1" id="KW-0175">Coiled coil</keyword>
<dbReference type="EMBL" id="MN848327">
    <property type="protein sequence ID" value="QIS33597.1"/>
    <property type="molecule type" value="Genomic_DNA"/>
</dbReference>
<dbReference type="GO" id="GO:0006302">
    <property type="term" value="P:double-strand break repair"/>
    <property type="evidence" value="ECO:0007669"/>
    <property type="project" value="InterPro"/>
</dbReference>
<feature type="coiled-coil region" evidence="1">
    <location>
        <begin position="230"/>
        <end position="278"/>
    </location>
</feature>
<dbReference type="GO" id="GO:0016887">
    <property type="term" value="F:ATP hydrolysis activity"/>
    <property type="evidence" value="ECO:0007669"/>
    <property type="project" value="InterPro"/>
</dbReference>
<feature type="coiled-coil region" evidence="1">
    <location>
        <begin position="359"/>
        <end position="400"/>
    </location>
</feature>
<dbReference type="SUPFAM" id="SSF52540">
    <property type="entry name" value="P-loop containing nucleoside triphosphate hydrolases"/>
    <property type="match status" value="1"/>
</dbReference>
<accession>A0A6H0A293</accession>
<proteinExistence type="predicted"/>
<feature type="domain" description="Rad50/SbcC-type AAA" evidence="2">
    <location>
        <begin position="25"/>
        <end position="278"/>
    </location>
</feature>
<evidence type="ECO:0000259" key="2">
    <source>
        <dbReference type="Pfam" id="PF13476"/>
    </source>
</evidence>
<dbReference type="InterPro" id="IPR038729">
    <property type="entry name" value="Rad50/SbcC_AAA"/>
</dbReference>
<dbReference type="Gene3D" id="1.10.287.1490">
    <property type="match status" value="1"/>
</dbReference>
<reference evidence="3" key="1">
    <citation type="submission" date="2019-12" db="EMBL/GenBank/DDBJ databases">
        <title>The complete sequence of a plasmid.</title>
        <authorList>
            <person name="He D."/>
            <person name="Wang L."/>
            <person name="Li R."/>
        </authorList>
    </citation>
    <scope>NUCLEOTIDE SEQUENCE</scope>
    <source>
        <strain evidence="3">T16RC</strain>
        <plasmid evidence="3">pT16RC-1</plasmid>
    </source>
</reference>
<dbReference type="Gene3D" id="3.40.50.300">
    <property type="entry name" value="P-loop containing nucleotide triphosphate hydrolases"/>
    <property type="match status" value="1"/>
</dbReference>
<dbReference type="Pfam" id="PF13476">
    <property type="entry name" value="AAA_23"/>
    <property type="match status" value="1"/>
</dbReference>
<keyword evidence="3" id="KW-0614">Plasmid</keyword>
<evidence type="ECO:0000256" key="1">
    <source>
        <dbReference type="SAM" id="Coils"/>
    </source>
</evidence>